<evidence type="ECO:0000256" key="7">
    <source>
        <dbReference type="ARBA" id="ARBA00023014"/>
    </source>
</evidence>
<sequence length="113" mass="12563">MRVTILPDGVEVVAADDETLLRALARAGLRYRVGCKRGGCGVCKVQLKLGEVRYERPIAPQVLSDDERVEGICLSCRAVPLTNIVIELQEGDRLRRVLGFAFPTNHHHGKEDR</sequence>
<dbReference type="SUPFAM" id="SSF54292">
    <property type="entry name" value="2Fe-2S ferredoxin-like"/>
    <property type="match status" value="1"/>
</dbReference>
<dbReference type="RefSeq" id="WP_311558941.1">
    <property type="nucleotide sequence ID" value="NZ_JAVREJ010000018.1"/>
</dbReference>
<keyword evidence="6" id="KW-0408">Iron</keyword>
<accession>A0ABU2NEQ9</accession>
<keyword evidence="3" id="KW-0001">2Fe-2S</keyword>
<evidence type="ECO:0000313" key="10">
    <source>
        <dbReference type="EMBL" id="MDT0352436.1"/>
    </source>
</evidence>
<keyword evidence="11" id="KW-1185">Reference proteome</keyword>
<dbReference type="InterPro" id="IPR006058">
    <property type="entry name" value="2Fe2S_fd_BS"/>
</dbReference>
<organism evidence="10 11">
    <name type="scientific">Pseudonocardia charpentierae</name>
    <dbReference type="NCBI Taxonomy" id="3075545"/>
    <lineage>
        <taxon>Bacteria</taxon>
        <taxon>Bacillati</taxon>
        <taxon>Actinomycetota</taxon>
        <taxon>Actinomycetes</taxon>
        <taxon>Pseudonocardiales</taxon>
        <taxon>Pseudonocardiaceae</taxon>
        <taxon>Pseudonocardia</taxon>
    </lineage>
</organism>
<dbReference type="PANTHER" id="PTHR43112">
    <property type="entry name" value="FERREDOXIN"/>
    <property type="match status" value="1"/>
</dbReference>
<dbReference type="PROSITE" id="PS00197">
    <property type="entry name" value="2FE2S_FER_1"/>
    <property type="match status" value="1"/>
</dbReference>
<dbReference type="Proteomes" id="UP001183202">
    <property type="component" value="Unassembled WGS sequence"/>
</dbReference>
<keyword evidence="5" id="KW-0249">Electron transport</keyword>
<proteinExistence type="inferred from homology"/>
<keyword evidence="7" id="KW-0411">Iron-sulfur</keyword>
<evidence type="ECO:0000256" key="4">
    <source>
        <dbReference type="ARBA" id="ARBA00022723"/>
    </source>
</evidence>
<gene>
    <name evidence="10" type="ORF">RM445_23185</name>
</gene>
<evidence type="ECO:0000256" key="6">
    <source>
        <dbReference type="ARBA" id="ARBA00023004"/>
    </source>
</evidence>
<dbReference type="PROSITE" id="PS51085">
    <property type="entry name" value="2FE2S_FER_2"/>
    <property type="match status" value="1"/>
</dbReference>
<protein>
    <submittedName>
        <fullName evidence="10">2Fe-2S iron-sulfur cluster-binding protein</fullName>
    </submittedName>
</protein>
<feature type="domain" description="2Fe-2S ferredoxin-type" evidence="9">
    <location>
        <begin position="1"/>
        <end position="92"/>
    </location>
</feature>
<comment type="caution">
    <text evidence="10">The sequence shown here is derived from an EMBL/GenBank/DDBJ whole genome shotgun (WGS) entry which is preliminary data.</text>
</comment>
<name>A0ABU2NEQ9_9PSEU</name>
<evidence type="ECO:0000256" key="5">
    <source>
        <dbReference type="ARBA" id="ARBA00022982"/>
    </source>
</evidence>
<keyword evidence="2" id="KW-0813">Transport</keyword>
<reference evidence="11" key="1">
    <citation type="submission" date="2023-07" db="EMBL/GenBank/DDBJ databases">
        <title>30 novel species of actinomycetes from the DSMZ collection.</title>
        <authorList>
            <person name="Nouioui I."/>
        </authorList>
    </citation>
    <scope>NUCLEOTIDE SEQUENCE [LARGE SCALE GENOMIC DNA]</scope>
    <source>
        <strain evidence="11">DSM 45834</strain>
    </source>
</reference>
<evidence type="ECO:0000259" key="9">
    <source>
        <dbReference type="PROSITE" id="PS51085"/>
    </source>
</evidence>
<dbReference type="CDD" id="cd00207">
    <property type="entry name" value="fer2"/>
    <property type="match status" value="1"/>
</dbReference>
<dbReference type="EMBL" id="JAVREJ010000018">
    <property type="protein sequence ID" value="MDT0352436.1"/>
    <property type="molecule type" value="Genomic_DNA"/>
</dbReference>
<dbReference type="InterPro" id="IPR036010">
    <property type="entry name" value="2Fe-2S_ferredoxin-like_sf"/>
</dbReference>
<evidence type="ECO:0000256" key="1">
    <source>
        <dbReference type="ARBA" id="ARBA00007874"/>
    </source>
</evidence>
<comment type="similarity">
    <text evidence="1">Belongs to the 2Fe2S plant-type ferredoxin family.</text>
</comment>
<dbReference type="InterPro" id="IPR001041">
    <property type="entry name" value="2Fe-2S_ferredoxin-type"/>
</dbReference>
<dbReference type="Gene3D" id="3.10.20.30">
    <property type="match status" value="1"/>
</dbReference>
<evidence type="ECO:0000256" key="2">
    <source>
        <dbReference type="ARBA" id="ARBA00022448"/>
    </source>
</evidence>
<keyword evidence="4" id="KW-0479">Metal-binding</keyword>
<comment type="cofactor">
    <cofactor evidence="8">
        <name>[2Fe-2S] cluster</name>
        <dbReference type="ChEBI" id="CHEBI:190135"/>
    </cofactor>
</comment>
<dbReference type="Pfam" id="PF00111">
    <property type="entry name" value="Fer2"/>
    <property type="match status" value="1"/>
</dbReference>
<evidence type="ECO:0000256" key="8">
    <source>
        <dbReference type="ARBA" id="ARBA00034078"/>
    </source>
</evidence>
<dbReference type="PANTHER" id="PTHR43112:SF3">
    <property type="entry name" value="FERREDOXIN-2, CHLOROPLASTIC"/>
    <property type="match status" value="1"/>
</dbReference>
<evidence type="ECO:0000256" key="3">
    <source>
        <dbReference type="ARBA" id="ARBA00022714"/>
    </source>
</evidence>
<dbReference type="InterPro" id="IPR012675">
    <property type="entry name" value="Beta-grasp_dom_sf"/>
</dbReference>
<evidence type="ECO:0000313" key="11">
    <source>
        <dbReference type="Proteomes" id="UP001183202"/>
    </source>
</evidence>